<dbReference type="EMBL" id="JABXYM010000001">
    <property type="protein sequence ID" value="MCR6095627.1"/>
    <property type="molecule type" value="Genomic_DNA"/>
</dbReference>
<dbReference type="InterPro" id="IPR013785">
    <property type="entry name" value="Aldolase_TIM"/>
</dbReference>
<evidence type="ECO:0000256" key="13">
    <source>
        <dbReference type="PIRSR" id="PIRSR001461-2"/>
    </source>
</evidence>
<evidence type="ECO:0000256" key="8">
    <source>
        <dbReference type="ARBA" id="ARBA00022723"/>
    </source>
</evidence>
<keyword evidence="13" id="KW-0464">Manganese</keyword>
<reference evidence="15" key="1">
    <citation type="submission" date="2020-06" db="EMBL/GenBank/DDBJ databases">
        <title>Insight into the genomes of haloalkaliphilic bacilli from Kenyan soda lakes.</title>
        <authorList>
            <person name="Mwirichia R."/>
            <person name="Villamizar G.C."/>
            <person name="Poehlein A."/>
            <person name="Mugweru J."/>
            <person name="Kipnyargis A."/>
            <person name="Kiplimo D."/>
            <person name="Orwa P."/>
            <person name="Daniel R."/>
        </authorList>
    </citation>
    <scope>NUCLEOTIDE SEQUENCE</scope>
    <source>
        <strain evidence="15">B1096_S55</strain>
    </source>
</reference>
<dbReference type="GO" id="GO:0019323">
    <property type="term" value="P:pentose catabolic process"/>
    <property type="evidence" value="ECO:0007669"/>
    <property type="project" value="UniProtKB-UniRule"/>
</dbReference>
<evidence type="ECO:0000313" key="16">
    <source>
        <dbReference type="Proteomes" id="UP001057753"/>
    </source>
</evidence>
<feature type="binding site" evidence="10">
    <location>
        <begin position="178"/>
        <end position="180"/>
    </location>
    <ligand>
        <name>substrate</name>
    </ligand>
</feature>
<keyword evidence="13" id="KW-0862">Zinc</keyword>
<dbReference type="PIRSF" id="PIRSF001461">
    <property type="entry name" value="RPE"/>
    <property type="match status" value="1"/>
</dbReference>
<dbReference type="GO" id="GO:0006098">
    <property type="term" value="P:pentose-phosphate shunt"/>
    <property type="evidence" value="ECO:0007669"/>
    <property type="project" value="UniProtKB-UniRule"/>
</dbReference>
<dbReference type="FunFam" id="3.20.20.70:FF:000004">
    <property type="entry name" value="Ribulose-phosphate 3-epimerase"/>
    <property type="match status" value="1"/>
</dbReference>
<feature type="active site" description="Proton acceptor" evidence="10 12">
    <location>
        <position position="38"/>
    </location>
</feature>
<comment type="cofactor">
    <cofactor evidence="3">
        <name>Co(2+)</name>
        <dbReference type="ChEBI" id="CHEBI:48828"/>
    </cofactor>
</comment>
<feature type="binding site" evidence="10 14">
    <location>
        <position position="11"/>
    </location>
    <ligand>
        <name>substrate</name>
    </ligand>
</feature>
<evidence type="ECO:0000256" key="10">
    <source>
        <dbReference type="HAMAP-Rule" id="MF_02227"/>
    </source>
</evidence>
<evidence type="ECO:0000256" key="4">
    <source>
        <dbReference type="ARBA" id="ARBA00001947"/>
    </source>
</evidence>
<evidence type="ECO:0000256" key="9">
    <source>
        <dbReference type="ARBA" id="ARBA00023235"/>
    </source>
</evidence>
<name>A0A9Q4FY06_SALAG</name>
<dbReference type="Pfam" id="PF00834">
    <property type="entry name" value="Ribul_P_3_epim"/>
    <property type="match status" value="1"/>
</dbReference>
<dbReference type="Proteomes" id="UP001057753">
    <property type="component" value="Unassembled WGS sequence"/>
</dbReference>
<keyword evidence="16" id="KW-1185">Reference proteome</keyword>
<feature type="binding site" evidence="10 14">
    <location>
        <begin position="145"/>
        <end position="148"/>
    </location>
    <ligand>
        <name>substrate</name>
    </ligand>
</feature>
<comment type="pathway">
    <text evidence="10">Carbohydrate degradation.</text>
</comment>
<dbReference type="GO" id="GO:0005737">
    <property type="term" value="C:cytoplasm"/>
    <property type="evidence" value="ECO:0007669"/>
    <property type="project" value="UniProtKB-ARBA"/>
</dbReference>
<keyword evidence="13" id="KW-0170">Cobalt</keyword>
<dbReference type="EC" id="5.1.3.1" evidence="7 10"/>
<evidence type="ECO:0000256" key="2">
    <source>
        <dbReference type="ARBA" id="ARBA00001936"/>
    </source>
</evidence>
<feature type="binding site" evidence="14">
    <location>
        <begin position="200"/>
        <end position="201"/>
    </location>
    <ligand>
        <name>substrate</name>
    </ligand>
</feature>
<keyword evidence="10 11" id="KW-0119">Carbohydrate metabolism</keyword>
<dbReference type="GO" id="GO:0004750">
    <property type="term" value="F:D-ribulose-phosphate 3-epimerase activity"/>
    <property type="evidence" value="ECO:0007669"/>
    <property type="project" value="UniProtKB-UniRule"/>
</dbReference>
<evidence type="ECO:0000313" key="15">
    <source>
        <dbReference type="EMBL" id="MCR6095627.1"/>
    </source>
</evidence>
<dbReference type="CDD" id="cd00429">
    <property type="entry name" value="RPE"/>
    <property type="match status" value="1"/>
</dbReference>
<comment type="cofactor">
    <cofactor evidence="5">
        <name>Fe(2+)</name>
        <dbReference type="ChEBI" id="CHEBI:29033"/>
    </cofactor>
</comment>
<dbReference type="PANTHER" id="PTHR11749">
    <property type="entry name" value="RIBULOSE-5-PHOSPHATE-3-EPIMERASE"/>
    <property type="match status" value="1"/>
</dbReference>
<comment type="similarity">
    <text evidence="6 10 11">Belongs to the ribulose-phosphate 3-epimerase family.</text>
</comment>
<keyword evidence="9 10" id="KW-0413">Isomerase</keyword>
<evidence type="ECO:0000256" key="14">
    <source>
        <dbReference type="PIRSR" id="PIRSR001461-3"/>
    </source>
</evidence>
<dbReference type="Gene3D" id="3.20.20.70">
    <property type="entry name" value="Aldolase class I"/>
    <property type="match status" value="1"/>
</dbReference>
<evidence type="ECO:0000256" key="7">
    <source>
        <dbReference type="ARBA" id="ARBA00013188"/>
    </source>
</evidence>
<dbReference type="SUPFAM" id="SSF51366">
    <property type="entry name" value="Ribulose-phoshate binding barrel"/>
    <property type="match status" value="1"/>
</dbReference>
<dbReference type="GO" id="GO:0046872">
    <property type="term" value="F:metal ion binding"/>
    <property type="evidence" value="ECO:0007669"/>
    <property type="project" value="UniProtKB-UniRule"/>
</dbReference>
<organism evidence="15 16">
    <name type="scientific">Salipaludibacillus agaradhaerens</name>
    <name type="common">Bacillus agaradhaerens</name>
    <dbReference type="NCBI Taxonomy" id="76935"/>
    <lineage>
        <taxon>Bacteria</taxon>
        <taxon>Bacillati</taxon>
        <taxon>Bacillota</taxon>
        <taxon>Bacilli</taxon>
        <taxon>Bacillales</taxon>
        <taxon>Bacillaceae</taxon>
    </lineage>
</organism>
<evidence type="ECO:0000256" key="6">
    <source>
        <dbReference type="ARBA" id="ARBA00009541"/>
    </source>
</evidence>
<feature type="binding site" evidence="14">
    <location>
        <position position="180"/>
    </location>
    <ligand>
        <name>substrate</name>
    </ligand>
</feature>
<dbReference type="AlphaFoldDB" id="A0A9Q4FY06"/>
<dbReference type="HAMAP" id="MF_02227">
    <property type="entry name" value="RPE"/>
    <property type="match status" value="1"/>
</dbReference>
<comment type="function">
    <text evidence="10">Catalyzes the reversible epimerization of D-ribulose 5-phosphate to D-xylulose 5-phosphate.</text>
</comment>
<evidence type="ECO:0000256" key="12">
    <source>
        <dbReference type="PIRSR" id="PIRSR001461-1"/>
    </source>
</evidence>
<dbReference type="PROSITE" id="PS01086">
    <property type="entry name" value="RIBUL_P_3_EPIMER_2"/>
    <property type="match status" value="1"/>
</dbReference>
<evidence type="ECO:0000256" key="11">
    <source>
        <dbReference type="PIRNR" id="PIRNR001461"/>
    </source>
</evidence>
<feature type="binding site" evidence="10 14">
    <location>
        <position position="69"/>
    </location>
    <ligand>
        <name>substrate</name>
    </ligand>
</feature>
<feature type="active site" description="Proton donor" evidence="10 12">
    <location>
        <position position="178"/>
    </location>
</feature>
<comment type="cofactor">
    <cofactor evidence="2">
        <name>Mn(2+)</name>
        <dbReference type="ChEBI" id="CHEBI:29035"/>
    </cofactor>
</comment>
<keyword evidence="8 10" id="KW-0479">Metal-binding</keyword>
<dbReference type="InterPro" id="IPR011060">
    <property type="entry name" value="RibuloseP-bd_barrel"/>
</dbReference>
<feature type="binding site" evidence="10 13">
    <location>
        <position position="69"/>
    </location>
    <ligand>
        <name>a divalent metal cation</name>
        <dbReference type="ChEBI" id="CHEBI:60240"/>
    </ligand>
</feature>
<feature type="binding site" evidence="10 13">
    <location>
        <position position="36"/>
    </location>
    <ligand>
        <name>a divalent metal cation</name>
        <dbReference type="ChEBI" id="CHEBI:60240"/>
    </ligand>
</feature>
<sequence length="224" mass="24516">MTDQTLKLAPSILNTDFSLIKKTLEETEAGGAHMVHFDVMDGHFVPDITFGPAFVASLRPLTSLLFDVHLMVENPENHIPQFIEAGADMITCHAEVCPHLYRTIQTIKASGVKAGVVLNPATPLYVLDDILSELDMVLLMSVNPGFGGQQFIPSVLEKIARLREEIIKSGREIDIEVDGGITHDNVKEITNSGANIIVAGTAIYSHEDIKSTICHFKKRMGIVV</sequence>
<evidence type="ECO:0000256" key="1">
    <source>
        <dbReference type="ARBA" id="ARBA00001782"/>
    </source>
</evidence>
<dbReference type="NCBIfam" id="TIGR01163">
    <property type="entry name" value="rpe"/>
    <property type="match status" value="1"/>
</dbReference>
<dbReference type="InterPro" id="IPR026019">
    <property type="entry name" value="Ribul_P_3_epim"/>
</dbReference>
<dbReference type="RefSeq" id="WP_257820383.1">
    <property type="nucleotide sequence ID" value="NZ_JABXYM010000001.1"/>
</dbReference>
<comment type="caution">
    <text evidence="15">The sequence shown here is derived from an EMBL/GenBank/DDBJ whole genome shotgun (WGS) entry which is preliminary data.</text>
</comment>
<dbReference type="InterPro" id="IPR000056">
    <property type="entry name" value="Ribul_P_3_epim-like"/>
</dbReference>
<evidence type="ECO:0000256" key="3">
    <source>
        <dbReference type="ARBA" id="ARBA00001941"/>
    </source>
</evidence>
<protein>
    <recommendedName>
        <fullName evidence="7 10">Ribulose-phosphate 3-epimerase</fullName>
        <ecNumber evidence="7 10">5.1.3.1</ecNumber>
    </recommendedName>
</protein>
<proteinExistence type="inferred from homology"/>
<feature type="binding site" evidence="10 13">
    <location>
        <position position="38"/>
    </location>
    <ligand>
        <name>a divalent metal cation</name>
        <dbReference type="ChEBI" id="CHEBI:60240"/>
    </ligand>
</feature>
<gene>
    <name evidence="10" type="primary">rpe</name>
    <name evidence="15" type="ORF">HXA33_03650</name>
</gene>
<dbReference type="NCBIfam" id="NF004076">
    <property type="entry name" value="PRK05581.1-4"/>
    <property type="match status" value="1"/>
</dbReference>
<comment type="caution">
    <text evidence="10">Lacks conserved residue(s) required for the propagation of feature annotation.</text>
</comment>
<evidence type="ECO:0000256" key="5">
    <source>
        <dbReference type="ARBA" id="ARBA00001954"/>
    </source>
</evidence>
<comment type="cofactor">
    <cofactor evidence="10 13">
        <name>a divalent metal cation</name>
        <dbReference type="ChEBI" id="CHEBI:60240"/>
    </cofactor>
    <text evidence="10 13">Binds 1 divalent metal cation per subunit.</text>
</comment>
<comment type="cofactor">
    <cofactor evidence="4">
        <name>Zn(2+)</name>
        <dbReference type="ChEBI" id="CHEBI:29105"/>
    </cofactor>
</comment>
<comment type="catalytic activity">
    <reaction evidence="1 10 11">
        <text>D-ribulose 5-phosphate = D-xylulose 5-phosphate</text>
        <dbReference type="Rhea" id="RHEA:13677"/>
        <dbReference type="ChEBI" id="CHEBI:57737"/>
        <dbReference type="ChEBI" id="CHEBI:58121"/>
        <dbReference type="EC" id="5.1.3.1"/>
    </reaction>
</comment>
<feature type="binding site" evidence="10 13">
    <location>
        <position position="178"/>
    </location>
    <ligand>
        <name>a divalent metal cation</name>
        <dbReference type="ChEBI" id="CHEBI:60240"/>
    </ligand>
</feature>
<accession>A0A9Q4FY06</accession>